<dbReference type="PANTHER" id="PTHR11712:SF336">
    <property type="entry name" value="3-OXOACYL-[ACYL-CARRIER-PROTEIN] SYNTHASE, MITOCHONDRIAL"/>
    <property type="match status" value="1"/>
</dbReference>
<sequence length="429" mass="46125">MAGSNQTRVVISGIGVVSPIGIGIDAFWRNICSGKSGIDRLQTFPNGNLPSKLAAEVKDFQPEIHLYNKKFVKVMSRDIQLGVSAASDAVRNAGIKEGVVDPERFGVSFGAGHIPTTPDELVEAVKRCAEHDTFEITRWGEGVMGQITPLWMLRQLPNMPACHISIEHNAQGPNNTITSQDSSALLALSEAMRWIKRGAVDCMVVGACTSNINPVDLSRKNLIDLLSRDEDPKRACRPFDRDRDGTILGEGAAAFVVENYDHAVRRGAEIYAEVIGLGAGCDGRASSDSKHQNDTGLIRAIESAMRQANLTPGQLGHINAHGKSTKIDDQVEARAYHRLFGDDATKIPITALKSYFGHFDAGSGAVELAASILSLRHNATPATLNYETPDPLCNLNVVHGEARPLSIPTTMSVSRTAFGQSAAAILRAI</sequence>
<dbReference type="GO" id="GO:0004315">
    <property type="term" value="F:3-oxoacyl-[acyl-carrier-protein] synthase activity"/>
    <property type="evidence" value="ECO:0007669"/>
    <property type="project" value="UniProtKB-EC"/>
</dbReference>
<keyword evidence="2 3" id="KW-0808">Transferase</keyword>
<dbReference type="GO" id="GO:0005829">
    <property type="term" value="C:cytosol"/>
    <property type="evidence" value="ECO:0007669"/>
    <property type="project" value="TreeGrafter"/>
</dbReference>
<evidence type="ECO:0000256" key="1">
    <source>
        <dbReference type="ARBA" id="ARBA00008467"/>
    </source>
</evidence>
<accession>A0A517RGN0</accession>
<evidence type="ECO:0000259" key="4">
    <source>
        <dbReference type="PROSITE" id="PS52004"/>
    </source>
</evidence>
<keyword evidence="5" id="KW-0012">Acyltransferase</keyword>
<protein>
    <submittedName>
        <fullName evidence="5">3-oxoacyl-[acyl-carrier-protein] synthase 2</fullName>
        <ecNumber evidence="5">2.3.1.179</ecNumber>
    </submittedName>
</protein>
<dbReference type="SUPFAM" id="SSF53901">
    <property type="entry name" value="Thiolase-like"/>
    <property type="match status" value="2"/>
</dbReference>
<dbReference type="EMBL" id="CP036269">
    <property type="protein sequence ID" value="QDT43028.1"/>
    <property type="molecule type" value="Genomic_DNA"/>
</dbReference>
<evidence type="ECO:0000256" key="2">
    <source>
        <dbReference type="ARBA" id="ARBA00022679"/>
    </source>
</evidence>
<dbReference type="OrthoDB" id="292158at2"/>
<dbReference type="SMART" id="SM00825">
    <property type="entry name" value="PKS_KS"/>
    <property type="match status" value="1"/>
</dbReference>
<reference evidence="5 6" key="1">
    <citation type="submission" date="2019-02" db="EMBL/GenBank/DDBJ databases">
        <title>Deep-cultivation of Planctomycetes and their phenomic and genomic characterization uncovers novel biology.</title>
        <authorList>
            <person name="Wiegand S."/>
            <person name="Jogler M."/>
            <person name="Boedeker C."/>
            <person name="Pinto D."/>
            <person name="Vollmers J."/>
            <person name="Rivas-Marin E."/>
            <person name="Kohn T."/>
            <person name="Peeters S.H."/>
            <person name="Heuer A."/>
            <person name="Rast P."/>
            <person name="Oberbeckmann S."/>
            <person name="Bunk B."/>
            <person name="Jeske O."/>
            <person name="Meyerdierks A."/>
            <person name="Storesund J.E."/>
            <person name="Kallscheuer N."/>
            <person name="Luecker S."/>
            <person name="Lage O.M."/>
            <person name="Pohl T."/>
            <person name="Merkel B.J."/>
            <person name="Hornburger P."/>
            <person name="Mueller R.-W."/>
            <person name="Bruemmer F."/>
            <person name="Labrenz M."/>
            <person name="Spormann A.M."/>
            <person name="Op den Camp H."/>
            <person name="Overmann J."/>
            <person name="Amann R."/>
            <person name="Jetten M.S.M."/>
            <person name="Mascher T."/>
            <person name="Medema M.H."/>
            <person name="Devos D.P."/>
            <person name="Kaster A.-K."/>
            <person name="Ovreas L."/>
            <person name="Rohde M."/>
            <person name="Galperin M.Y."/>
            <person name="Jogler C."/>
        </authorList>
    </citation>
    <scope>NUCLEOTIDE SEQUENCE [LARGE SCALE GENOMIC DNA]</scope>
    <source>
        <strain evidence="5 6">Pan241w</strain>
    </source>
</reference>
<name>A0A517RGN0_9PLAN</name>
<dbReference type="InterPro" id="IPR016039">
    <property type="entry name" value="Thiolase-like"/>
</dbReference>
<dbReference type="AlphaFoldDB" id="A0A517RGN0"/>
<dbReference type="RefSeq" id="WP_145217224.1">
    <property type="nucleotide sequence ID" value="NZ_CP036269.1"/>
</dbReference>
<dbReference type="InterPro" id="IPR014030">
    <property type="entry name" value="Ketoacyl_synth_N"/>
</dbReference>
<keyword evidence="6" id="KW-1185">Reference proteome</keyword>
<dbReference type="KEGG" id="gaz:Pan241w_31240"/>
<evidence type="ECO:0000256" key="3">
    <source>
        <dbReference type="RuleBase" id="RU003694"/>
    </source>
</evidence>
<dbReference type="PANTHER" id="PTHR11712">
    <property type="entry name" value="POLYKETIDE SYNTHASE-RELATED"/>
    <property type="match status" value="1"/>
</dbReference>
<dbReference type="InterPro" id="IPR020841">
    <property type="entry name" value="PKS_Beta-ketoAc_synthase_dom"/>
</dbReference>
<dbReference type="Proteomes" id="UP000317171">
    <property type="component" value="Chromosome"/>
</dbReference>
<feature type="domain" description="Ketosynthase family 3 (KS3)" evidence="4">
    <location>
        <begin position="6"/>
        <end position="428"/>
    </location>
</feature>
<dbReference type="InterPro" id="IPR014031">
    <property type="entry name" value="Ketoacyl_synth_C"/>
</dbReference>
<dbReference type="PROSITE" id="PS52004">
    <property type="entry name" value="KS3_2"/>
    <property type="match status" value="1"/>
</dbReference>
<dbReference type="InterPro" id="IPR000794">
    <property type="entry name" value="Beta-ketoacyl_synthase"/>
</dbReference>
<evidence type="ECO:0000313" key="6">
    <source>
        <dbReference type="Proteomes" id="UP000317171"/>
    </source>
</evidence>
<organism evidence="5 6">
    <name type="scientific">Gimesia alba</name>
    <dbReference type="NCBI Taxonomy" id="2527973"/>
    <lineage>
        <taxon>Bacteria</taxon>
        <taxon>Pseudomonadati</taxon>
        <taxon>Planctomycetota</taxon>
        <taxon>Planctomycetia</taxon>
        <taxon>Planctomycetales</taxon>
        <taxon>Planctomycetaceae</taxon>
        <taxon>Gimesia</taxon>
    </lineage>
</organism>
<dbReference type="Pfam" id="PF00109">
    <property type="entry name" value="ketoacyl-synt"/>
    <property type="match status" value="1"/>
</dbReference>
<proteinExistence type="inferred from homology"/>
<dbReference type="Pfam" id="PF02801">
    <property type="entry name" value="Ketoacyl-synt_C"/>
    <property type="match status" value="1"/>
</dbReference>
<evidence type="ECO:0000313" key="5">
    <source>
        <dbReference type="EMBL" id="QDT43028.1"/>
    </source>
</evidence>
<dbReference type="GO" id="GO:0006633">
    <property type="term" value="P:fatty acid biosynthetic process"/>
    <property type="evidence" value="ECO:0007669"/>
    <property type="project" value="TreeGrafter"/>
</dbReference>
<dbReference type="EC" id="2.3.1.179" evidence="5"/>
<gene>
    <name evidence="5" type="primary">fabF_4</name>
    <name evidence="5" type="ORF">Pan241w_31240</name>
</gene>
<dbReference type="Gene3D" id="3.40.47.10">
    <property type="match status" value="2"/>
</dbReference>
<dbReference type="CDD" id="cd00834">
    <property type="entry name" value="KAS_I_II"/>
    <property type="match status" value="1"/>
</dbReference>
<comment type="similarity">
    <text evidence="1 3">Belongs to the thiolase-like superfamily. Beta-ketoacyl-ACP synthases family.</text>
</comment>